<sequence length="302" mass="32539">MVKLASVRTTRLYGPAASKDVWEDVNAFGYMVAALLTTAGCVLLLPGYNSTAGLWLILVGLVCIFAANVHDLYAQLAGFDFRLPLVTLDPQLALIEIAAPLVQCIGAIVYFIGAVLLLRLARGDFDTFDQTVDVAAHANNLIIAAPALWLLGSIHNAFQVYESAGTQVQLMQKAVTIPFVLGSTFLLVAAIVNTVAWPVKAWHSAMTLAVAFAIVGSALLLIGGVVNVIRVIQLQQVEHLGGTAEKLRGGAQERLIDEREREEWQEPLLAGNSKNYGNRDFEIEGGSENPYKANVVEAERAV</sequence>
<name>A0A176WB75_MARPO</name>
<dbReference type="Proteomes" id="UP000077202">
    <property type="component" value="Unassembled WGS sequence"/>
</dbReference>
<evidence type="ECO:0000256" key="1">
    <source>
        <dbReference type="SAM" id="Phobius"/>
    </source>
</evidence>
<feature type="transmembrane region" description="Helical" evidence="1">
    <location>
        <begin position="52"/>
        <end position="73"/>
    </location>
</feature>
<dbReference type="PANTHER" id="PTHR34967">
    <property type="entry name" value="OS02G0257200 PROTEIN"/>
    <property type="match status" value="1"/>
</dbReference>
<reference evidence="2" key="2">
    <citation type="journal article" date="2019" name="Curr. Biol.">
        <title>Chromatin organization in early land plants reveals an ancestral association between H3K27me3, transposons, and constitutive heterochromatin.</title>
        <authorList>
            <person name="Montgomery S.A."/>
            <person name="Tanizawa Y."/>
            <person name="Galik B."/>
            <person name="Wang N."/>
            <person name="Ito T."/>
            <person name="Mochizuki T."/>
            <person name="Akimcheva S."/>
            <person name="Bowman J."/>
            <person name="Cognat V."/>
            <person name="Drouard L."/>
            <person name="Ekker H."/>
            <person name="Houng S."/>
            <person name="Kohchi T."/>
            <person name="Lin S."/>
            <person name="Liu L.D."/>
            <person name="Nakamura Y."/>
            <person name="Valeeva L.R."/>
            <person name="Shakirov E.V."/>
            <person name="Shippen D.E."/>
            <person name="Wei W."/>
            <person name="Yagura M."/>
            <person name="Yamaoka S."/>
            <person name="Yamato K.T."/>
            <person name="Liu C."/>
            <person name="Berger F."/>
        </authorList>
    </citation>
    <scope>NUCLEOTIDE SEQUENCE [LARGE SCALE GENOMIC DNA]</scope>
    <source>
        <strain evidence="2">Tak-1</strain>
    </source>
</reference>
<feature type="transmembrane region" description="Helical" evidence="1">
    <location>
        <begin position="27"/>
        <end position="45"/>
    </location>
</feature>
<reference evidence="5" key="3">
    <citation type="journal article" date="2020" name="Curr. Biol.">
        <title>Chromatin organization in early land plants reveals an ancestral association between H3K27me3, transposons, and constitutive heterochromatin.</title>
        <authorList>
            <person name="Montgomery S.A."/>
            <person name="Tanizawa Y."/>
            <person name="Galik B."/>
            <person name="Wang N."/>
            <person name="Ito T."/>
            <person name="Mochizuki T."/>
            <person name="Akimcheva S."/>
            <person name="Bowman J.L."/>
            <person name="Cognat V."/>
            <person name="Marechal-Drouard L."/>
            <person name="Ekker H."/>
            <person name="Hong S.F."/>
            <person name="Kohchi T."/>
            <person name="Lin S.S."/>
            <person name="Liu L.D."/>
            <person name="Nakamura Y."/>
            <person name="Valeeva L.R."/>
            <person name="Shakirov E.V."/>
            <person name="Shippen D.E."/>
            <person name="Wei W.L."/>
            <person name="Yagura M."/>
            <person name="Yamaoka S."/>
            <person name="Yamato K.T."/>
            <person name="Liu C."/>
            <person name="Berger F."/>
        </authorList>
    </citation>
    <scope>NUCLEOTIDE SEQUENCE [LARGE SCALE GENOMIC DNA]</scope>
    <source>
        <strain evidence="5">Tak-1</strain>
    </source>
</reference>
<evidence type="ECO:0000313" key="4">
    <source>
        <dbReference type="Proteomes" id="UP000077202"/>
    </source>
</evidence>
<dbReference type="AlphaFoldDB" id="A0A176WB75"/>
<reference evidence="3 4" key="1">
    <citation type="submission" date="2016-03" db="EMBL/GenBank/DDBJ databases">
        <title>Mechanisms controlling the formation of the plant cell surface in tip-growing cells are functionally conserved among land plants.</title>
        <authorList>
            <person name="Honkanen S."/>
            <person name="Jones V.A."/>
            <person name="Morieri G."/>
            <person name="Champion C."/>
            <person name="Hetherington A.J."/>
            <person name="Kelly S."/>
            <person name="Saint-Marcoux D."/>
            <person name="Proust H."/>
            <person name="Prescott H."/>
            <person name="Dolan L."/>
        </authorList>
    </citation>
    <scope>NUCLEOTIDE SEQUENCE [LARGE SCALE GENOMIC DNA]</scope>
    <source>
        <strain evidence="4">cv. Tak-1 and cv. Tak-2</strain>
        <tissue evidence="3">Whole gametophyte</tissue>
    </source>
</reference>
<accession>A0A176WB75</accession>
<evidence type="ECO:0000313" key="2">
    <source>
        <dbReference type="EMBL" id="BBN17694.1"/>
    </source>
</evidence>
<keyword evidence="1" id="KW-0812">Transmembrane</keyword>
<keyword evidence="1" id="KW-1133">Transmembrane helix</keyword>
<keyword evidence="4" id="KW-1185">Reference proteome</keyword>
<feature type="transmembrane region" description="Helical" evidence="1">
    <location>
        <begin position="93"/>
        <end position="118"/>
    </location>
</feature>
<evidence type="ECO:0000313" key="5">
    <source>
        <dbReference type="Proteomes" id="UP001162541"/>
    </source>
</evidence>
<dbReference type="PANTHER" id="PTHR34967:SF1">
    <property type="entry name" value="OS02G0257200 PROTEIN"/>
    <property type="match status" value="1"/>
</dbReference>
<organism evidence="3 4">
    <name type="scientific">Marchantia polymorpha subsp. ruderalis</name>
    <dbReference type="NCBI Taxonomy" id="1480154"/>
    <lineage>
        <taxon>Eukaryota</taxon>
        <taxon>Viridiplantae</taxon>
        <taxon>Streptophyta</taxon>
        <taxon>Embryophyta</taxon>
        <taxon>Marchantiophyta</taxon>
        <taxon>Marchantiopsida</taxon>
        <taxon>Marchantiidae</taxon>
        <taxon>Marchantiales</taxon>
        <taxon>Marchantiaceae</taxon>
        <taxon>Marchantia</taxon>
    </lineage>
</organism>
<protein>
    <submittedName>
        <fullName evidence="3">Uncharacterized protein</fullName>
    </submittedName>
</protein>
<feature type="transmembrane region" description="Helical" evidence="1">
    <location>
        <begin position="179"/>
        <end position="199"/>
    </location>
</feature>
<dbReference type="EMBL" id="LVLJ01001335">
    <property type="protein sequence ID" value="OAE30420.1"/>
    <property type="molecule type" value="Genomic_DNA"/>
</dbReference>
<feature type="transmembrane region" description="Helical" evidence="1">
    <location>
        <begin position="205"/>
        <end position="229"/>
    </location>
</feature>
<dbReference type="Proteomes" id="UP001162541">
    <property type="component" value="Chromosome 7"/>
</dbReference>
<evidence type="ECO:0000313" key="3">
    <source>
        <dbReference type="EMBL" id="OAE30420.1"/>
    </source>
</evidence>
<dbReference type="EMBL" id="AP019872">
    <property type="protein sequence ID" value="BBN17694.1"/>
    <property type="molecule type" value="Genomic_DNA"/>
</dbReference>
<gene>
    <name evidence="3" type="ORF">AXG93_3483s1120</name>
    <name evidence="2" type="ORF">Mp_7g16290</name>
</gene>
<proteinExistence type="predicted"/>
<keyword evidence="1" id="KW-0472">Membrane</keyword>